<sequence length="912" mass="101284">MRKVDSASISTDERPNSCFSVDSSLVSSFSTSVTKQLGNLTLRSLQISTLCEVRTAQGRRKKGDGNCLLQYIPFSSQVFRMSSAVTWDHRRHHAEMIFDPTSARTSREPGDFRQLLQFAFPPQPGCGYIFGLEPHLRPFIGTVKMRVSRPGPAYVYYAGCSVNVTPQSRASNDFKQGRSFYKQLVDFWGIDSVKVYRGNLGQVFVDPYEYRASRQLQNEKHTLISMRYPLCLNRAPGGFNHEFSVDRFPAKPLPRLTRGPVQPAMIQALQRHFRGMYSIFAEKTRSEGIEPVALNAQITMATPRCTVQGRVPVVAAAKDITQEAFEGRHAEMSYRERLAGPGPQLANAALLHQHGIDNPYGATAEEKMEWWWSTTFLRRFLAVLGWPPVIWTEAAEVAAAFVDDNMSKVAAFDDEPTFYDCETHVPAAPPGHIAMQSLEIMALVGKATIADLGDGRYAIVLLNMHRGAIKHDPLLAQDRSELQLTADAAHQRRMGAYLAYILANGYPNDRASFEEMYEAGEAAVPDAMHAELKRLRALAAGREAVIHSLRGRTAVASGAVMGERVGRGTQEGRDRYESRRNDNPATQFSNVMPVDEALQALIHEESYTPLDVVLVTCASCGASVPGARSYGKFRVQHACATRLPSTTATSTKAVYTRKDLSEIKLNWGWQAMDSPCFSELFDKLELIELIAKEVLTLEEGRSILAAWGWSALLPAGWEQVQLPQTVVALSSSEEWAFANAIGVVLTTVSGRPDLERQRISLDETYLRPFLTKATESSTLYRCSRGDCFWVRPFKPTSHDCISAAGENYPPEFTKGGKAEDKPKGNRHSQSMVPFGTWSFHDLPKAVKERAWASFISASNPLGVDAQLFQPGPFQRKADYADKLELLPQPGETGGCISVEESRPHVAEFNHRA</sequence>
<dbReference type="VEuPathDB" id="FungiDB:A1Q1_00477"/>
<gene>
    <name evidence="2" type="ORF">A1Q1_00477</name>
</gene>
<evidence type="ECO:0000313" key="3">
    <source>
        <dbReference type="Proteomes" id="UP000002748"/>
    </source>
</evidence>
<dbReference type="EMBL" id="ALBS01000122">
    <property type="protein sequence ID" value="EJT50250.1"/>
    <property type="molecule type" value="Genomic_DNA"/>
</dbReference>
<organism evidence="2 3">
    <name type="scientific">Trichosporon asahii var. asahii (strain ATCC 90039 / CBS 2479 / JCM 2466 / KCTC 7840 / NBRC 103889/ NCYC 2677 / UAMH 7654)</name>
    <name type="common">Yeast</name>
    <dbReference type="NCBI Taxonomy" id="1186058"/>
    <lineage>
        <taxon>Eukaryota</taxon>
        <taxon>Fungi</taxon>
        <taxon>Dikarya</taxon>
        <taxon>Basidiomycota</taxon>
        <taxon>Agaricomycotina</taxon>
        <taxon>Tremellomycetes</taxon>
        <taxon>Trichosporonales</taxon>
        <taxon>Trichosporonaceae</taxon>
        <taxon>Trichosporon</taxon>
    </lineage>
</organism>
<name>J4UFS9_TRIAS</name>
<dbReference type="KEGG" id="tasa:A1Q1_00477"/>
<dbReference type="GeneID" id="25983991"/>
<dbReference type="HOGENOM" id="CLU_318892_0_0_1"/>
<evidence type="ECO:0000256" key="1">
    <source>
        <dbReference type="SAM" id="MobiDB-lite"/>
    </source>
</evidence>
<protein>
    <submittedName>
        <fullName evidence="2">Uncharacterized protein</fullName>
    </submittedName>
</protein>
<feature type="region of interest" description="Disordered" evidence="1">
    <location>
        <begin position="566"/>
        <end position="585"/>
    </location>
</feature>
<comment type="caution">
    <text evidence="2">The sequence shown here is derived from an EMBL/GenBank/DDBJ whole genome shotgun (WGS) entry which is preliminary data.</text>
</comment>
<dbReference type="RefSeq" id="XP_014181267.1">
    <property type="nucleotide sequence ID" value="XM_014325792.1"/>
</dbReference>
<dbReference type="AlphaFoldDB" id="J4UFS9"/>
<dbReference type="Proteomes" id="UP000002748">
    <property type="component" value="Unassembled WGS sequence"/>
</dbReference>
<proteinExistence type="predicted"/>
<reference evidence="2 3" key="1">
    <citation type="journal article" date="2012" name="Eukaryot. Cell">
        <title>Draft genome sequence of CBS 2479, the standard type strain of Trichosporon asahii.</title>
        <authorList>
            <person name="Yang R.Y."/>
            <person name="Li H.T."/>
            <person name="Zhu H."/>
            <person name="Zhou G.P."/>
            <person name="Wang M."/>
            <person name="Wang L."/>
        </authorList>
    </citation>
    <scope>NUCLEOTIDE SEQUENCE [LARGE SCALE GENOMIC DNA]</scope>
    <source>
        <strain evidence="3">ATCC 90039 / CBS 2479 / JCM 2466 / KCTC 7840 / NCYC 2677 / UAMH 7654</strain>
    </source>
</reference>
<accession>J4UFS9</accession>
<feature type="compositionally biased region" description="Basic and acidic residues" evidence="1">
    <location>
        <begin position="566"/>
        <end position="582"/>
    </location>
</feature>
<evidence type="ECO:0000313" key="2">
    <source>
        <dbReference type="EMBL" id="EJT50250.1"/>
    </source>
</evidence>